<name>A0A1E3L0P6_9BACL</name>
<evidence type="ECO:0000313" key="1">
    <source>
        <dbReference type="EMBL" id="ODP27171.1"/>
    </source>
</evidence>
<dbReference type="Proteomes" id="UP000094578">
    <property type="component" value="Unassembled WGS sequence"/>
</dbReference>
<protein>
    <submittedName>
        <fullName evidence="1">Uncharacterized protein</fullName>
    </submittedName>
</protein>
<dbReference type="AlphaFoldDB" id="A0A1E3L0P6"/>
<sequence length="119" mass="12918">MGFNLGGMGDLKGMIEKAKTPGGLMEIAKNLPLDQIVQKLPLEKLLTPEFMQKHTPFQSIGELLQKAGVGSPTDSADKVKEVPQGQLDNQVKESTSFGSMQQLIQKAVEFYNSRQAGGK</sequence>
<dbReference type="EMBL" id="MDER01000065">
    <property type="protein sequence ID" value="ODP27171.1"/>
    <property type="molecule type" value="Genomic_DNA"/>
</dbReference>
<keyword evidence="2" id="KW-1185">Reference proteome</keyword>
<gene>
    <name evidence="1" type="ORF">PTI45_03408</name>
</gene>
<comment type="caution">
    <text evidence="1">The sequence shown here is derived from an EMBL/GenBank/DDBJ whole genome shotgun (WGS) entry which is preliminary data.</text>
</comment>
<proteinExistence type="predicted"/>
<organism evidence="1 2">
    <name type="scientific">Paenibacillus nuruki</name>
    <dbReference type="NCBI Taxonomy" id="1886670"/>
    <lineage>
        <taxon>Bacteria</taxon>
        <taxon>Bacillati</taxon>
        <taxon>Bacillota</taxon>
        <taxon>Bacilli</taxon>
        <taxon>Bacillales</taxon>
        <taxon>Paenibacillaceae</taxon>
        <taxon>Paenibacillus</taxon>
    </lineage>
</organism>
<dbReference type="RefSeq" id="WP_069328798.1">
    <property type="nucleotide sequence ID" value="NZ_MDER01000065.1"/>
</dbReference>
<evidence type="ECO:0000313" key="2">
    <source>
        <dbReference type="Proteomes" id="UP000094578"/>
    </source>
</evidence>
<accession>A0A1E3L0P6</accession>
<reference evidence="1 2" key="1">
    <citation type="submission" date="2016-08" db="EMBL/GenBank/DDBJ databases">
        <title>Genome sequencing of Paenibacillus sp. TI45-13ar, isolated from Korean traditional nuruk.</title>
        <authorList>
            <person name="Kim S.-J."/>
        </authorList>
    </citation>
    <scope>NUCLEOTIDE SEQUENCE [LARGE SCALE GENOMIC DNA]</scope>
    <source>
        <strain evidence="1 2">TI45-13ar</strain>
    </source>
</reference>